<feature type="region of interest" description="Disordered" evidence="1">
    <location>
        <begin position="1"/>
        <end position="33"/>
    </location>
</feature>
<evidence type="ECO:0000313" key="3">
    <source>
        <dbReference type="Proteomes" id="UP000438429"/>
    </source>
</evidence>
<reference evidence="2 3" key="1">
    <citation type="submission" date="2019-06" db="EMBL/GenBank/DDBJ databases">
        <title>Draft genomes of female and male turbot (Scophthalmus maximus).</title>
        <authorList>
            <person name="Xu H."/>
            <person name="Xu X.-W."/>
            <person name="Shao C."/>
            <person name="Chen S."/>
        </authorList>
    </citation>
    <scope>NUCLEOTIDE SEQUENCE [LARGE SCALE GENOMIC DNA]</scope>
    <source>
        <strain evidence="2">Ysfricsl-2016a</strain>
        <tissue evidence="2">Blood</tissue>
    </source>
</reference>
<sequence>MLAAVTRPSQSEQRNSFPSAQTRISKPPALKKSPEPVLKETFVANTAFNLARLLSSKGVALYKCTCASQGNSRLYENTEYKALDNID</sequence>
<accession>A0A6A4RW62</accession>
<proteinExistence type="predicted"/>
<feature type="compositionally biased region" description="Polar residues" evidence="1">
    <location>
        <begin position="7"/>
        <end position="24"/>
    </location>
</feature>
<protein>
    <submittedName>
        <fullName evidence="2">Uncharacterized protein</fullName>
    </submittedName>
</protein>
<name>A0A6A4RW62_SCOMX</name>
<evidence type="ECO:0000256" key="1">
    <source>
        <dbReference type="SAM" id="MobiDB-lite"/>
    </source>
</evidence>
<gene>
    <name evidence="2" type="ORF">F2P81_021030</name>
</gene>
<evidence type="ECO:0000313" key="2">
    <source>
        <dbReference type="EMBL" id="KAF0026293.1"/>
    </source>
</evidence>
<organism evidence="2 3">
    <name type="scientific">Scophthalmus maximus</name>
    <name type="common">Turbot</name>
    <name type="synonym">Psetta maxima</name>
    <dbReference type="NCBI Taxonomy" id="52904"/>
    <lineage>
        <taxon>Eukaryota</taxon>
        <taxon>Metazoa</taxon>
        <taxon>Chordata</taxon>
        <taxon>Craniata</taxon>
        <taxon>Vertebrata</taxon>
        <taxon>Euteleostomi</taxon>
        <taxon>Actinopterygii</taxon>
        <taxon>Neopterygii</taxon>
        <taxon>Teleostei</taxon>
        <taxon>Neoteleostei</taxon>
        <taxon>Acanthomorphata</taxon>
        <taxon>Carangaria</taxon>
        <taxon>Pleuronectiformes</taxon>
        <taxon>Pleuronectoidei</taxon>
        <taxon>Scophthalmidae</taxon>
        <taxon>Scophthalmus</taxon>
    </lineage>
</organism>
<comment type="caution">
    <text evidence="2">The sequence shown here is derived from an EMBL/GenBank/DDBJ whole genome shotgun (WGS) entry which is preliminary data.</text>
</comment>
<dbReference type="Proteomes" id="UP000438429">
    <property type="component" value="Unassembled WGS sequence"/>
</dbReference>
<dbReference type="EMBL" id="VEVO01000019">
    <property type="protein sequence ID" value="KAF0026293.1"/>
    <property type="molecule type" value="Genomic_DNA"/>
</dbReference>
<dbReference type="AlphaFoldDB" id="A0A6A4RW62"/>